<dbReference type="InterPro" id="IPR029787">
    <property type="entry name" value="Nucleotide_cyclase"/>
</dbReference>
<feature type="domain" description="PAS" evidence="1">
    <location>
        <begin position="131"/>
        <end position="176"/>
    </location>
</feature>
<keyword evidence="5" id="KW-1185">Reference proteome</keyword>
<dbReference type="Gene3D" id="3.30.450.20">
    <property type="entry name" value="PAS domain"/>
    <property type="match status" value="4"/>
</dbReference>
<dbReference type="InterPro" id="IPR043128">
    <property type="entry name" value="Rev_trsase/Diguanyl_cyclase"/>
</dbReference>
<dbReference type="PROSITE" id="PS50887">
    <property type="entry name" value="GGDEF"/>
    <property type="match status" value="1"/>
</dbReference>
<evidence type="ECO:0000259" key="2">
    <source>
        <dbReference type="PROSITE" id="PS50113"/>
    </source>
</evidence>
<dbReference type="PROSITE" id="PS50113">
    <property type="entry name" value="PAC"/>
    <property type="match status" value="1"/>
</dbReference>
<dbReference type="GO" id="GO:0052621">
    <property type="term" value="F:diguanylate cyclase activity"/>
    <property type="evidence" value="ECO:0007669"/>
    <property type="project" value="UniProtKB-EC"/>
</dbReference>
<dbReference type="RefSeq" id="WP_075725572.1">
    <property type="nucleotide sequence ID" value="NZ_LTDM01000011.1"/>
</dbReference>
<evidence type="ECO:0000313" key="4">
    <source>
        <dbReference type="EMBL" id="OLS03194.1"/>
    </source>
</evidence>
<name>A0A1U7M781_TISCR</name>
<dbReference type="PROSITE" id="PS50112">
    <property type="entry name" value="PAS"/>
    <property type="match status" value="4"/>
</dbReference>
<dbReference type="Pfam" id="PF00990">
    <property type="entry name" value="GGDEF"/>
    <property type="match status" value="1"/>
</dbReference>
<dbReference type="Pfam" id="PF08447">
    <property type="entry name" value="PAS_3"/>
    <property type="match status" value="2"/>
</dbReference>
<evidence type="ECO:0000313" key="5">
    <source>
        <dbReference type="Proteomes" id="UP000186112"/>
    </source>
</evidence>
<dbReference type="EC" id="2.7.7.65" evidence="4"/>
<dbReference type="NCBIfam" id="TIGR00229">
    <property type="entry name" value="sensory_box"/>
    <property type="match status" value="4"/>
</dbReference>
<dbReference type="SMART" id="SM00086">
    <property type="entry name" value="PAC"/>
    <property type="match status" value="3"/>
</dbReference>
<reference evidence="4 5" key="1">
    <citation type="submission" date="2016-02" db="EMBL/GenBank/DDBJ databases">
        <title>Genome sequence of Tissierella creatinophila DSM 6911.</title>
        <authorList>
            <person name="Poehlein A."/>
            <person name="Daniel R."/>
        </authorList>
    </citation>
    <scope>NUCLEOTIDE SEQUENCE [LARGE SCALE GENOMIC DNA]</scope>
    <source>
        <strain evidence="4 5">DSM 6911</strain>
    </source>
</reference>
<accession>A0A1U7M781</accession>
<dbReference type="PANTHER" id="PTHR44757:SF2">
    <property type="entry name" value="BIOFILM ARCHITECTURE MAINTENANCE PROTEIN MBAA"/>
    <property type="match status" value="1"/>
</dbReference>
<dbReference type="InterPro" id="IPR052155">
    <property type="entry name" value="Biofilm_reg_signaling"/>
</dbReference>
<comment type="caution">
    <text evidence="4">The sequence shown here is derived from an EMBL/GenBank/DDBJ whole genome shotgun (WGS) entry which is preliminary data.</text>
</comment>
<feature type="domain" description="PAC" evidence="2">
    <location>
        <begin position="333"/>
        <end position="386"/>
    </location>
</feature>
<dbReference type="CDD" id="cd01949">
    <property type="entry name" value="GGDEF"/>
    <property type="match status" value="1"/>
</dbReference>
<dbReference type="InterPro" id="IPR001610">
    <property type="entry name" value="PAC"/>
</dbReference>
<gene>
    <name evidence="4" type="primary">ydaM_1</name>
    <name evidence="4" type="ORF">TICRE_08950</name>
</gene>
<dbReference type="SMART" id="SM00267">
    <property type="entry name" value="GGDEF"/>
    <property type="match status" value="1"/>
</dbReference>
<feature type="domain" description="PAS" evidence="1">
    <location>
        <begin position="256"/>
        <end position="329"/>
    </location>
</feature>
<feature type="domain" description="GGDEF" evidence="3">
    <location>
        <begin position="531"/>
        <end position="667"/>
    </location>
</feature>
<protein>
    <submittedName>
        <fullName evidence="4">Putative diguanylate cyclase YdaM</fullName>
        <ecNumber evidence="4">2.7.7.65</ecNumber>
    </submittedName>
</protein>
<dbReference type="Gene3D" id="3.30.70.270">
    <property type="match status" value="1"/>
</dbReference>
<dbReference type="OrthoDB" id="9805474at2"/>
<dbReference type="InterPro" id="IPR000700">
    <property type="entry name" value="PAS-assoc_C"/>
</dbReference>
<dbReference type="SUPFAM" id="SSF55073">
    <property type="entry name" value="Nucleotide cyclase"/>
    <property type="match status" value="1"/>
</dbReference>
<dbReference type="SMART" id="SM00091">
    <property type="entry name" value="PAS"/>
    <property type="match status" value="4"/>
</dbReference>
<feature type="domain" description="PAS" evidence="1">
    <location>
        <begin position="15"/>
        <end position="85"/>
    </location>
</feature>
<dbReference type="EMBL" id="LTDM01000011">
    <property type="protein sequence ID" value="OLS03194.1"/>
    <property type="molecule type" value="Genomic_DNA"/>
</dbReference>
<dbReference type="PANTHER" id="PTHR44757">
    <property type="entry name" value="DIGUANYLATE CYCLASE DGCP"/>
    <property type="match status" value="1"/>
</dbReference>
<dbReference type="AlphaFoldDB" id="A0A1U7M781"/>
<dbReference type="Pfam" id="PF13426">
    <property type="entry name" value="PAS_9"/>
    <property type="match status" value="2"/>
</dbReference>
<dbReference type="InterPro" id="IPR035965">
    <property type="entry name" value="PAS-like_dom_sf"/>
</dbReference>
<dbReference type="Proteomes" id="UP000186112">
    <property type="component" value="Unassembled WGS sequence"/>
</dbReference>
<sequence length="667" mass="78663">MESSKLLSKEDLISFETKFFNLFETIDDMFIISSLDGNIIYCNMSLLNKMEYSFQELKNMNILDLHPKEKIEEASIVLREILDGTRDKCLLEAISKSGVKYEVETRIWFGKWNEEDCIYSISRDFTKENENLRLISKIFQNNPMPMIITDIEERKFIKVNPVFLEKTGYLEEELVGMRVDKLNIVVDMKRYEDMRNRLLSGEEIKDEELVIKCKDDSFLTGLFSIEEINNNGKRAFLIVMVDITEKVALTNRLRNKLQKLTNIIEGTNLGTWEWNIITGEVEFNEQWGKLIGYSLEELKPISIKTWRRFSHPDDLKLSDEMVKRHLKNEIDSYDCEIRMKHRDGRWIWVRDRGKVTERDKSGRPIKMFGTHSDITLAKEQSIELERFFSVNIDLLCILDMKGRFLKANKAWEDILGYPVDTLIGRRAMELVHKNDHHNTLESIKKLKKDGKLTNFINRYRTIDGEYLYFEWRTNLYNDVIYAASRDITERMKYEEKILDASNKDCLTGIYNRRYVYNRAEEIIERYKKREDDFSVCIIDIDYFKGVNDKYGHRIGDLVLKEFTSVIKENLRPYDILGRYGGEEFIVILNDIDEKESVLILERILNVIRNKTFNCNGNDINFTFSAGVANCKEIKKEEIVIDRLIGLADKRMYRAKNAGRNRIASRIK</sequence>
<dbReference type="SUPFAM" id="SSF55785">
    <property type="entry name" value="PYP-like sensor domain (PAS domain)"/>
    <property type="match status" value="4"/>
</dbReference>
<keyword evidence="4" id="KW-0808">Transferase</keyword>
<evidence type="ECO:0000259" key="1">
    <source>
        <dbReference type="PROSITE" id="PS50112"/>
    </source>
</evidence>
<dbReference type="InterPro" id="IPR000160">
    <property type="entry name" value="GGDEF_dom"/>
</dbReference>
<organism evidence="4 5">
    <name type="scientific">Tissierella creatinophila DSM 6911</name>
    <dbReference type="NCBI Taxonomy" id="1123403"/>
    <lineage>
        <taxon>Bacteria</taxon>
        <taxon>Bacillati</taxon>
        <taxon>Bacillota</taxon>
        <taxon>Tissierellia</taxon>
        <taxon>Tissierellales</taxon>
        <taxon>Tissierellaceae</taxon>
        <taxon>Tissierella</taxon>
    </lineage>
</organism>
<proteinExistence type="predicted"/>
<dbReference type="InterPro" id="IPR000014">
    <property type="entry name" value="PAS"/>
</dbReference>
<feature type="domain" description="PAS" evidence="1">
    <location>
        <begin position="380"/>
        <end position="450"/>
    </location>
</feature>
<dbReference type="NCBIfam" id="TIGR00254">
    <property type="entry name" value="GGDEF"/>
    <property type="match status" value="1"/>
</dbReference>
<keyword evidence="4" id="KW-0548">Nucleotidyltransferase</keyword>
<dbReference type="InterPro" id="IPR013655">
    <property type="entry name" value="PAS_fold_3"/>
</dbReference>
<dbReference type="CDD" id="cd00130">
    <property type="entry name" value="PAS"/>
    <property type="match status" value="4"/>
</dbReference>
<dbReference type="FunFam" id="3.30.70.270:FF:000001">
    <property type="entry name" value="Diguanylate cyclase domain protein"/>
    <property type="match status" value="1"/>
</dbReference>
<evidence type="ECO:0000259" key="3">
    <source>
        <dbReference type="PROSITE" id="PS50887"/>
    </source>
</evidence>